<dbReference type="EMBL" id="DRUZ01000062">
    <property type="protein sequence ID" value="HHS01841.1"/>
    <property type="molecule type" value="Genomic_DNA"/>
</dbReference>
<dbReference type="NCBIfam" id="NF001859">
    <property type="entry name" value="PRK00591.1"/>
    <property type="match status" value="1"/>
</dbReference>
<evidence type="ECO:0000256" key="5">
    <source>
        <dbReference type="ARBA" id="ARBA00022490"/>
    </source>
</evidence>
<dbReference type="HAMAP" id="MF_00093">
    <property type="entry name" value="Rel_fac_1"/>
    <property type="match status" value="1"/>
</dbReference>
<protein>
    <recommendedName>
        <fullName evidence="7 8">Peptide chain release factor 1</fullName>
        <shortName evidence="8">RF-1</shortName>
    </recommendedName>
</protein>
<comment type="similarity">
    <text evidence="3 8">Belongs to the prokaryotic/mitochondrial release factor family.</text>
</comment>
<dbReference type="Gene3D" id="3.30.70.1660">
    <property type="match status" value="1"/>
</dbReference>
<dbReference type="Pfam" id="PF00472">
    <property type="entry name" value="RF-1"/>
    <property type="match status" value="1"/>
</dbReference>
<evidence type="ECO:0000256" key="4">
    <source>
        <dbReference type="ARBA" id="ARBA00022481"/>
    </source>
</evidence>
<dbReference type="PROSITE" id="PS00745">
    <property type="entry name" value="RF_PROK_I"/>
    <property type="match status" value="1"/>
</dbReference>
<evidence type="ECO:0000256" key="7">
    <source>
        <dbReference type="ARBA" id="ARBA00050039"/>
    </source>
</evidence>
<dbReference type="AlphaFoldDB" id="A0A7C5Z757"/>
<sequence>MIEKLQVIEEKYLELEKKIADPEIISQTQEWQKLMKEHSNLQPIVEKFREYKKILNTIKEAEELLDTDLDEDFEKLVKEELNRAKEQKEVVERDLKILLLPKDPNDEKNVIMEIRAGAGGEEAALFAAELFRMYSRYAERKNWKVEVMSTSESDLDGFKEVIFMISGKGAYSRLKYESGVHRVQRVPVTESGGRIHTSTATVAVLPEVEDVEVEIREEDLEIDTFRAGGAGGQHVNKTESAVRIVHKPTGIVVTCQDERSQHANRDRAMKILRARLYDYYQSLQQKEIESQRRSQVGTGDRSERIRTYNFPQGRVTDHRIGLTLYKLEQVLDGDLDEIIDALITHFQTEKLKEVG</sequence>
<dbReference type="Gene3D" id="3.30.160.20">
    <property type="match status" value="1"/>
</dbReference>
<dbReference type="PANTHER" id="PTHR43804">
    <property type="entry name" value="LD18447P"/>
    <property type="match status" value="1"/>
</dbReference>
<evidence type="ECO:0000259" key="10">
    <source>
        <dbReference type="PROSITE" id="PS00745"/>
    </source>
</evidence>
<comment type="function">
    <text evidence="1 8">Peptide chain release factor 1 directs the termination of translation in response to the peptide chain termination codons UAG and UAA.</text>
</comment>
<dbReference type="SUPFAM" id="SSF75620">
    <property type="entry name" value="Release factor"/>
    <property type="match status" value="1"/>
</dbReference>
<dbReference type="Gene3D" id="6.10.140.1950">
    <property type="match status" value="1"/>
</dbReference>
<feature type="modified residue" description="N5-methylglutamine" evidence="8">
    <location>
        <position position="233"/>
    </location>
</feature>
<dbReference type="InterPro" id="IPR005139">
    <property type="entry name" value="PCRF"/>
</dbReference>
<dbReference type="FunFam" id="3.30.70.1660:FF:000002">
    <property type="entry name" value="Peptide chain release factor 1"/>
    <property type="match status" value="1"/>
</dbReference>
<dbReference type="FunFam" id="3.30.160.20:FF:000004">
    <property type="entry name" value="Peptide chain release factor 1"/>
    <property type="match status" value="1"/>
</dbReference>
<reference evidence="11" key="1">
    <citation type="journal article" date="2020" name="mSystems">
        <title>Genome- and Community-Level Interaction Insights into Carbon Utilization and Element Cycling Functions of Hydrothermarchaeota in Hydrothermal Sediment.</title>
        <authorList>
            <person name="Zhou Z."/>
            <person name="Liu Y."/>
            <person name="Xu W."/>
            <person name="Pan J."/>
            <person name="Luo Z.H."/>
            <person name="Li M."/>
        </authorList>
    </citation>
    <scope>NUCLEOTIDE SEQUENCE [LARGE SCALE GENOMIC DNA]</scope>
    <source>
        <strain evidence="11">SpSt-102</strain>
    </source>
</reference>
<organism evidence="11">
    <name type="scientific">Caldicellulosiruptor owensensis</name>
    <dbReference type="NCBI Taxonomy" id="55205"/>
    <lineage>
        <taxon>Bacteria</taxon>
        <taxon>Bacillati</taxon>
        <taxon>Bacillota</taxon>
        <taxon>Bacillota incertae sedis</taxon>
        <taxon>Caldicellulosiruptorales</taxon>
        <taxon>Caldicellulosiruptoraceae</taxon>
        <taxon>Caldicellulosiruptor</taxon>
    </lineage>
</organism>
<evidence type="ECO:0000256" key="8">
    <source>
        <dbReference type="HAMAP-Rule" id="MF_00093"/>
    </source>
</evidence>
<evidence type="ECO:0000256" key="2">
    <source>
        <dbReference type="ARBA" id="ARBA00004496"/>
    </source>
</evidence>
<evidence type="ECO:0000256" key="9">
    <source>
        <dbReference type="SAM" id="Coils"/>
    </source>
</evidence>
<dbReference type="InterPro" id="IPR045853">
    <property type="entry name" value="Pep_chain_release_fac_I_sf"/>
</dbReference>
<comment type="PTM">
    <text evidence="8">Methylated by PrmC. Methylation increases the termination efficiency of RF1.</text>
</comment>
<dbReference type="PANTHER" id="PTHR43804:SF7">
    <property type="entry name" value="LD18447P"/>
    <property type="match status" value="1"/>
</dbReference>
<comment type="caution">
    <text evidence="11">The sequence shown here is derived from an EMBL/GenBank/DDBJ whole genome shotgun (WGS) entry which is preliminary data.</text>
</comment>
<dbReference type="FunFam" id="3.30.70.1660:FF:000004">
    <property type="entry name" value="Peptide chain release factor 1"/>
    <property type="match status" value="1"/>
</dbReference>
<keyword evidence="4 8" id="KW-0488">Methylation</keyword>
<accession>A0A7C5Z757</accession>
<keyword evidence="6 8" id="KW-0648">Protein biosynthesis</keyword>
<feature type="domain" description="Prokaryotic-type class I peptide chain release factors" evidence="10">
    <location>
        <begin position="226"/>
        <end position="242"/>
    </location>
</feature>
<keyword evidence="9" id="KW-0175">Coiled coil</keyword>
<dbReference type="SMART" id="SM00937">
    <property type="entry name" value="PCRF"/>
    <property type="match status" value="1"/>
</dbReference>
<evidence type="ECO:0000256" key="6">
    <source>
        <dbReference type="ARBA" id="ARBA00022917"/>
    </source>
</evidence>
<keyword evidence="5 8" id="KW-0963">Cytoplasm</keyword>
<dbReference type="InterPro" id="IPR004373">
    <property type="entry name" value="RF-1"/>
</dbReference>
<dbReference type="NCBIfam" id="TIGR00019">
    <property type="entry name" value="prfA"/>
    <property type="match status" value="1"/>
</dbReference>
<dbReference type="InterPro" id="IPR000352">
    <property type="entry name" value="Pep_chain_release_fac_I"/>
</dbReference>
<gene>
    <name evidence="8 11" type="primary">prfA</name>
    <name evidence="11" type="ORF">ENL71_04835</name>
</gene>
<dbReference type="Pfam" id="PF03462">
    <property type="entry name" value="PCRF"/>
    <property type="match status" value="1"/>
</dbReference>
<proteinExistence type="inferred from homology"/>
<dbReference type="InterPro" id="IPR050057">
    <property type="entry name" value="Prokaryotic/Mito_RF"/>
</dbReference>
<dbReference type="GO" id="GO:0005829">
    <property type="term" value="C:cytosol"/>
    <property type="evidence" value="ECO:0007669"/>
    <property type="project" value="UniProtKB-ARBA"/>
</dbReference>
<comment type="subcellular location">
    <subcellularLocation>
        <location evidence="2 8">Cytoplasm</location>
    </subcellularLocation>
</comment>
<evidence type="ECO:0000313" key="11">
    <source>
        <dbReference type="EMBL" id="HHS01841.1"/>
    </source>
</evidence>
<evidence type="ECO:0000256" key="1">
    <source>
        <dbReference type="ARBA" id="ARBA00002986"/>
    </source>
</evidence>
<dbReference type="GO" id="GO:0016149">
    <property type="term" value="F:translation release factor activity, codon specific"/>
    <property type="evidence" value="ECO:0007669"/>
    <property type="project" value="UniProtKB-UniRule"/>
</dbReference>
<evidence type="ECO:0000256" key="3">
    <source>
        <dbReference type="ARBA" id="ARBA00010835"/>
    </source>
</evidence>
<name>A0A7C5Z757_9FIRM</name>
<feature type="coiled-coil region" evidence="9">
    <location>
        <begin position="51"/>
        <end position="94"/>
    </location>
</feature>